<dbReference type="PROSITE" id="PS50294">
    <property type="entry name" value="WD_REPEATS_REGION"/>
    <property type="match status" value="1"/>
</dbReference>
<feature type="compositionally biased region" description="Polar residues" evidence="5">
    <location>
        <begin position="1600"/>
        <end position="1610"/>
    </location>
</feature>
<feature type="region of interest" description="Disordered" evidence="5">
    <location>
        <begin position="625"/>
        <end position="645"/>
    </location>
</feature>
<keyword evidence="1 3" id="KW-0853">WD repeat</keyword>
<feature type="compositionally biased region" description="Polar residues" evidence="5">
    <location>
        <begin position="1341"/>
        <end position="1357"/>
    </location>
</feature>
<feature type="coiled-coil region" evidence="4">
    <location>
        <begin position="322"/>
        <end position="349"/>
    </location>
</feature>
<dbReference type="Gene3D" id="2.130.10.10">
    <property type="entry name" value="YVTN repeat-like/Quinoprotein amine dehydrogenase"/>
    <property type="match status" value="1"/>
</dbReference>
<protein>
    <submittedName>
        <fullName evidence="6">WD repeat-containing protein, putative</fullName>
    </submittedName>
</protein>
<feature type="compositionally biased region" description="Basic and acidic residues" evidence="5">
    <location>
        <begin position="2903"/>
        <end position="2934"/>
    </location>
</feature>
<name>A0A6V7S7P7_PLAVN</name>
<feature type="compositionally biased region" description="Low complexity" evidence="5">
    <location>
        <begin position="1366"/>
        <end position="1377"/>
    </location>
</feature>
<evidence type="ECO:0000256" key="5">
    <source>
        <dbReference type="SAM" id="MobiDB-lite"/>
    </source>
</evidence>
<evidence type="ECO:0000256" key="1">
    <source>
        <dbReference type="ARBA" id="ARBA00022574"/>
    </source>
</evidence>
<feature type="region of interest" description="Disordered" evidence="5">
    <location>
        <begin position="1569"/>
        <end position="1614"/>
    </location>
</feature>
<evidence type="ECO:0000256" key="4">
    <source>
        <dbReference type="SAM" id="Coils"/>
    </source>
</evidence>
<dbReference type="Pfam" id="PF00400">
    <property type="entry name" value="WD40"/>
    <property type="match status" value="1"/>
</dbReference>
<keyword evidence="2" id="KW-0677">Repeat</keyword>
<sequence length="3803" mass="450402">MKNKKRFPRFNNPWENVKSLKTCDVDLVFSYDLSKGVNNKFVSFALNLLSVSKKYDLIFISYDQYIHIYELNKLIDNSKCYRNEHCKSEKSKSINSFIKYGIEKGNKSFRNLNKLIYAYDDVKKSLDLNECCIPYPSIILSPYMNSKGYVNIKCEENKNYDKSLLISVGWSEDTNVYYIDKIAECINIKNNIKYLLEKDVYDMARFEKDDLNINEKYHLNMGNSFFQSFTDPYHFLKKIKIDEDNFILNLLYNNDDNKSNTNSICNGYDEYDDAFELSSSLNNFDYLKNAEKQKRNWRLYKLAIKNKRKRTTKKTHTKLNQIKQLDKNLDTVSIDLENAQQNSNDKKNKLGILNFYNTAKKKNGICVYKKRINKITKIENRIFNKNVSLNISLYRRNYKYISQNEENMKNGIYMSNITDSIDINSYNGGKKGKEKRNKQTNFRVSDIYSSLESAEEEAEEDDEESYKKGNINSKNLKKTYIKFKKLNQNYDLKNDESDIEEITFYKKYHGDTYVGYNLRNNLYIDEKNSYINAIRKEDEFFNEYIKSSDDEDEYDNNYNSTMISSAYGKKTKNKENDNEGKCVINYLNNSSNISIFSNKCLKDIVKEKITRRNIPTKNIIDKDRDSYINKEHTKDSQADGNDSSIENVNSITQMKRRTMQENINKLKIIDKNVKGYRENIKRLDKIKESRKKIVNFWKLYIKKEYYNAYSKKLESFLDPCTKIKYHNIWNQFDIFSFDLFNLGYYDQILKSSYLFVEPDIVFNNKHCCKSDTSTWAISFNFSKNLLAIGSNTHNINIYNLNNFYYFRKRYNYDEATKFFKSTFIDKKFETSNLFGNGSKCLLETCNISDEYVFFKKGLKDKKGRKRRTDTKMWENRNKGNNTKCHDLDDIDSIWTNINAEKYNKSMKKICKWSYDCEEESMPDRKYDDIFEKNGIDNLLKIRKKKKQNRDNFNSDNESAMERHHEMKLCINEINTSTLYKNSYMPVNLLILFNRRREVLKNSLLTISFNFPRDSIMLFLKETNLGDEICKIKCKRKYNIKSIIKSMRNLYSRKHESNEWNNLKLFSNHTVINNNNYYLKNWYIKYLRNNVILTINKKYFLMQHKKNVKKSGCGKKCSSIKGDINKYLFSDEYINKYFNTIYRSEKKCFNFMEKENKCIITECFEKRDEKCWKFCKCLKCDKNKKLLLYTNIYSYKYANEVLKSICTKFRKFIKERHDFNFLYTNKLCSNLNDIFIVLDKNQTKEDIYNYTHVSQKYINNLKTVISNIHAHSIVGKCSNCKQQCSIVKAFAKENTEPHESELYAKKILIICELRDHNSNILDKILLTNETIEENVDFFSASFSGSEDNDPSNNDTFSFHLNKKSKNRSNINNNGNNDNSNDEYNERNENFAKKKKKKKKSFKRGIGNKRHLSGILNQTIKMEIFELIKHKPKIILKNNKIQLRKHKFANIINNNSSISSESDSKGSSSSQHSVQINDNVEYLSYHAFRMNNNLDSFENTDILNDIISNNSDRYENTNENDLNTSQTININVISGTRRMFRGEYNYGFSNNEEMLARALNNFRILRTGLFNNSRNDSTSNSNDNNLGSNVINQNTHRIVRESPNNSQRNSIGDANNNNDSNSAYIFTNWNTPHLNIFPNISMYEYLNNVSPSANASNLNEMTTNNNNENENNIHTENDNIAINTYTTPNINNNLNSNEQSNTYVRGNYGDELNDNNYAYNNINYDVNTNNINIRNNLSNDISNLVQLNNSNELVFLNVVYNNASDNGVENTDRFPIFHLTNAYLNTNVMNNVERNMINNSVHENNTDINSGNNAIGNFVGNIDDNGEDYAENANNNLEGNAIDDSRHNTGNNIRRSAGTLWGSLLNRVNANMNNQIARPNLLSLNNVKNLIIMESLNRLKNKVKKINELNKKFSEVPFKLTHITELKKYDVKIKYVYTLSKSADEIFMNYNNMNNSDLQYNFVIICEGVQEKYINKHAFVKNKKKNENYQMEQTIKKNIIQVNDINSYFSSLDKLHETNEDDNNVSPFMKSEGDCENSINSSMLRIMNSDSFQNDENDIFRNNGKSYKTEENYKDCIGVDLLDGVNDSNNMGNYSKNFDELGNEDELKMERDQNDAYIYAYDKSDESSYYSFSSSTESDFSNIEETSCDECPECEEHSYLFYNHRSNVIKFKSAYKFIKGKYTILFTNNFNVDIKSNKNGEIRKYYLKKNRSEKKWINPQKKNNKEAKIVALNMKDFDYKSGDTSKESEIKSKNIRDNENSEYSDEYNDNDEIMIDSKWIHKTLLQENYYECKEEKYDEKKTKGEKSNKQIKEFFEKIDSVGTKKISEYMNDKENDINDWIKNKLKVEKIKRYYNCNVSSLIQYKSKEIAKYLFDEKNIKYFEKFFTCTLLKNNFRDKIKNNLENEEKSLENEIISTYSNVSFYTSDWYDIFYKFIFETSPRFCEKIIKHHQHNIPCVKFSPDDRFLLSCSVDKSIVLWNIFNTKNERLEKNYNIYDHIFPSLRHEHNYRKNNEADYVINNKFEYNTKIDELKEKNIEIEKNCDYLSGYKNCPNALSNISVKMSNMKKKIIFEKPFHKTKMYKFKKETELIDKIKSSNIVCKQNLSNMGWVGDFVIKKNIPNFDFLSELFQEFSQFEVSSSYNYSIYCQCAYKAISNFLPLFEKYSIFQLFRNSFLCIRKKSTSGEYAKQEESATPWMKNQNNNTTDLERNMIKYLYKIGMKRQKYFLDGNTKNVINILVGKNINNKYSKKKLKRIYKAMKYIAKNLLKPYILVNPPRNSNSYNKEKLVELKEGNLKCNSCILTDYELDYSTNDGQRSYKNLKGETKYDYNFYTYIKNKIRKKKLENKNMQKNGVDDLSYLCEQEPKDKLESVHSSTSFDEGMEEFLEINDSVNSENYNNNINGHDNRFDTNRVNKVEEEKEKKKKKESDTKTRKADEDLDTDYVKRIKFEKSLIYKHICRIKNDISMRFLSKENKKNKNAYDINFSKWKTILEKLMNQYSDMKIFRHIYNHIKRKIIRKNVNEYLLTKQNIYFNFHITRNYKDSKILNELLTNYSTYFYDGIESRDKDGNEEKYIDAKNMNKHFYSYLKLKRNLNNDTNKCVIYSSDENINCSNQMNENSKFKKLDYNRDMSSNSKNLCYTIILKNNLENFHNVINNIVNISNRNKIINHHKYFRLNWVFNCDNYTYIKREIEKMKNKKKPTSEMDNDNNKKWYKKGEIFEAFFKDFDKLDLRYSQSEAPNEDDTSLDTKFNYSKKVKSGIKKAKLKKKTNNDIEGALKERAKYNICYLNSKDENYKLNYFYNLNVLQSLYKHCGNGLIVVNMQYYKGMKTEEEKNNNITKQNSESTNNIRGENVVFDVDIFVCKEKFSDKIELEHISEKKKSKMFKTIIFIIKVNLDALKKYVMKKIIFEHKFINNKFYINVKVMKIFYLTALRNWDLRNKKCKNVLRNAKVNKKSILKSHLSKEEYIFFIYLTKNLFNNKYKHSLTKKLVYKNVVNIIHFIFNAKSINITKNIIKNPIFKLSNIDDTSILSNDIFSSTFKLFFSLLPPKKKYILILNISMLRFLYSHISDSVERIGKKNQNYYYRNDTCHCKMDEKGKIQTIINKEEKKQLNNYLVLSADKNKLYLLKMHFTKLTNSFFSTKFVPIVIQRIPQEHKILGSFKSSRISLLKIIYEKSCIILANQYSNMIIIYFVKKCIYTKTYFLIPYYTIPLYTEKIARLAIPGFNRNIIYGNNKQFLNNINYNFKNILIGNEKDTNEEKNFYIAGLDVVYVKGGENDFMISIYAILLSNIMFCYKLNFSYY</sequence>
<dbReference type="InterPro" id="IPR001680">
    <property type="entry name" value="WD40_rpt"/>
</dbReference>
<proteinExistence type="predicted"/>
<evidence type="ECO:0000313" key="6">
    <source>
        <dbReference type="EMBL" id="CAD2093749.1"/>
    </source>
</evidence>
<feature type="compositionally biased region" description="Basic and acidic residues" evidence="5">
    <location>
        <begin position="625"/>
        <end position="637"/>
    </location>
</feature>
<evidence type="ECO:0000256" key="3">
    <source>
        <dbReference type="PROSITE-ProRule" id="PRU00221"/>
    </source>
</evidence>
<dbReference type="PROSITE" id="PS00678">
    <property type="entry name" value="WD_REPEATS_1"/>
    <property type="match status" value="1"/>
</dbReference>
<organism evidence="6 7">
    <name type="scientific">Plasmodium vinckei brucechwatti</name>
    <dbReference type="NCBI Taxonomy" id="119398"/>
    <lineage>
        <taxon>Eukaryota</taxon>
        <taxon>Sar</taxon>
        <taxon>Alveolata</taxon>
        <taxon>Apicomplexa</taxon>
        <taxon>Aconoidasida</taxon>
        <taxon>Haemosporida</taxon>
        <taxon>Plasmodiidae</taxon>
        <taxon>Plasmodium</taxon>
        <taxon>Plasmodium (Vinckeia)</taxon>
    </lineage>
</organism>
<dbReference type="PROSITE" id="PS50082">
    <property type="entry name" value="WD_REPEATS_2"/>
    <property type="match status" value="1"/>
</dbReference>
<dbReference type="EMBL" id="LR865388">
    <property type="protein sequence ID" value="CAD2093749.1"/>
    <property type="molecule type" value="Genomic_DNA"/>
</dbReference>
<feature type="region of interest" description="Disordered" evidence="5">
    <location>
        <begin position="2895"/>
        <end position="2934"/>
    </location>
</feature>
<dbReference type="Proteomes" id="UP000515550">
    <property type="component" value="Chromosome PVBDA_10"/>
</dbReference>
<feature type="repeat" description="WD" evidence="3">
    <location>
        <begin position="2446"/>
        <end position="2487"/>
    </location>
</feature>
<accession>A0A6V7S7P7</accession>
<evidence type="ECO:0000313" key="7">
    <source>
        <dbReference type="Proteomes" id="UP000515550"/>
    </source>
</evidence>
<reference evidence="6 7" key="1">
    <citation type="submission" date="2020-08" db="EMBL/GenBank/DDBJ databases">
        <authorList>
            <person name="Ramaprasad A."/>
        </authorList>
    </citation>
    <scope>NUCLEOTIDE SEQUENCE [LARGE SCALE GENOMIC DNA]</scope>
</reference>
<keyword evidence="4" id="KW-0175">Coiled coil</keyword>
<dbReference type="SMART" id="SM00320">
    <property type="entry name" value="WD40"/>
    <property type="match status" value="2"/>
</dbReference>
<feature type="compositionally biased region" description="Low complexity" evidence="5">
    <location>
        <begin position="1569"/>
        <end position="1590"/>
    </location>
</feature>
<dbReference type="InterPro" id="IPR036322">
    <property type="entry name" value="WD40_repeat_dom_sf"/>
</dbReference>
<gene>
    <name evidence="6" type="ORF">PVBDA_1003760</name>
</gene>
<feature type="region of interest" description="Disordered" evidence="5">
    <location>
        <begin position="1341"/>
        <end position="1383"/>
    </location>
</feature>
<evidence type="ECO:0000256" key="2">
    <source>
        <dbReference type="ARBA" id="ARBA00022737"/>
    </source>
</evidence>
<dbReference type="InterPro" id="IPR019775">
    <property type="entry name" value="WD40_repeat_CS"/>
</dbReference>
<dbReference type="SUPFAM" id="SSF50978">
    <property type="entry name" value="WD40 repeat-like"/>
    <property type="match status" value="1"/>
</dbReference>
<dbReference type="InterPro" id="IPR015943">
    <property type="entry name" value="WD40/YVTN_repeat-like_dom_sf"/>
</dbReference>
<dbReference type="VEuPathDB" id="PlasmoDB:PVBDA_1003760"/>